<dbReference type="PANTHER" id="PTHR24342:SF14">
    <property type="entry name" value="DEATH-ASSOCIATED PROTEIN KINASE DAPK-1"/>
    <property type="match status" value="1"/>
</dbReference>
<evidence type="ECO:0000256" key="1">
    <source>
        <dbReference type="ARBA" id="ARBA00022527"/>
    </source>
</evidence>
<keyword evidence="4 8" id="KW-0418">Kinase</keyword>
<organism evidence="8">
    <name type="scientific">Echinococcus granulosus</name>
    <name type="common">Hydatid tapeworm</name>
    <dbReference type="NCBI Taxonomy" id="6210"/>
    <lineage>
        <taxon>Eukaryota</taxon>
        <taxon>Metazoa</taxon>
        <taxon>Spiralia</taxon>
        <taxon>Lophotrochozoa</taxon>
        <taxon>Platyhelminthes</taxon>
        <taxon>Cestoda</taxon>
        <taxon>Eucestoda</taxon>
        <taxon>Cyclophyllidea</taxon>
        <taxon>Taeniidae</taxon>
        <taxon>Echinococcus</taxon>
        <taxon>Echinococcus granulosus group</taxon>
    </lineage>
</organism>
<dbReference type="PANTHER" id="PTHR24342">
    <property type="entry name" value="SERINE/THREONINE-PROTEIN KINASE 17"/>
    <property type="match status" value="1"/>
</dbReference>
<feature type="compositionally biased region" description="Polar residues" evidence="6">
    <location>
        <begin position="320"/>
        <end position="330"/>
    </location>
</feature>
<keyword evidence="5" id="KW-0067">ATP-binding</keyword>
<dbReference type="WBParaSite" id="EgrG_000733800">
    <property type="protein sequence ID" value="EgrG_000733800"/>
    <property type="gene ID" value="EgrG_000733800"/>
</dbReference>
<dbReference type="AlphaFoldDB" id="A0A068WVQ0"/>
<dbReference type="PROSITE" id="PS50011">
    <property type="entry name" value="PROTEIN_KINASE_DOM"/>
    <property type="match status" value="1"/>
</dbReference>
<sequence>MRQKTVFGYYDPNSRGMTPQEVEREVQVLRSIDHHAIVKLHQIYEHEDYSIILLELVNGGELFARVAELERLDEQEAVFFIAQILLGVNHMHQLGIVHLDLKPENIMIEDMETKRIKIIDFGLARRLNPNEVIQDMAGTPEFCAPEIVNFDPITFATDMWAIGVMTYILLSGISPFAGDTQVETFQNILECSVTFDRDEFLDVSPEARDFITRLLRKNPRKRDTASQCLRHPWVAAVIRQLTGEPEIIQKIDLNGVGALKTSPSSSLSGSNRVGGNSVNKLTRRQKSAEEAIEVDSGQERCRHSQVIQKINLNGILTPEAHSTSNSSGSSPKLRESTRKCSSNSKSVEIEKAAPEAGERTPIREPQIIQKINLNSVLPSMSSQNTSIHMNSERTKRKSVSTHSSDTQTNPEFGGQVNGFFRKKSIENVKPPKEVVHKHKVVQINGSATKEAAPTPIKSEKSIISRLADLQVNGEPSTHKSNCDSIFGRASKWLEATNNALDKKFRPTSNAATSSSFHRARNAFISKNALAERKLVFTRVRLAGDMDHALPGFKWRVLPTTSTACEEGAKETT</sequence>
<dbReference type="GO" id="GO:0004674">
    <property type="term" value="F:protein serine/threonine kinase activity"/>
    <property type="evidence" value="ECO:0007669"/>
    <property type="project" value="UniProtKB-KW"/>
</dbReference>
<dbReference type="PROSITE" id="PS00108">
    <property type="entry name" value="PROTEIN_KINASE_ST"/>
    <property type="match status" value="1"/>
</dbReference>
<accession>A0A068WVQ0</accession>
<keyword evidence="3" id="KW-0547">Nucleotide-binding</keyword>
<dbReference type="GO" id="GO:0035556">
    <property type="term" value="P:intracellular signal transduction"/>
    <property type="evidence" value="ECO:0007669"/>
    <property type="project" value="TreeGrafter"/>
</dbReference>
<dbReference type="InterPro" id="IPR000719">
    <property type="entry name" value="Prot_kinase_dom"/>
</dbReference>
<feature type="compositionally biased region" description="Polar residues" evidence="6">
    <location>
        <begin position="379"/>
        <end position="389"/>
    </location>
</feature>
<keyword evidence="1" id="KW-0723">Serine/threonine-protein kinase</keyword>
<feature type="region of interest" description="Disordered" evidence="6">
    <location>
        <begin position="260"/>
        <end position="285"/>
    </location>
</feature>
<dbReference type="FunFam" id="1.10.510.10:FF:000571">
    <property type="entry name" value="Maternal embryonic leucine zipper kinase"/>
    <property type="match status" value="1"/>
</dbReference>
<dbReference type="GO" id="GO:0043065">
    <property type="term" value="P:positive regulation of apoptotic process"/>
    <property type="evidence" value="ECO:0007669"/>
    <property type="project" value="TreeGrafter"/>
</dbReference>
<dbReference type="Gene3D" id="1.10.510.10">
    <property type="entry name" value="Transferase(Phosphotransferase) domain 1"/>
    <property type="match status" value="1"/>
</dbReference>
<reference evidence="8" key="2">
    <citation type="submission" date="2014-06" db="EMBL/GenBank/DDBJ databases">
        <authorList>
            <person name="Aslett M."/>
        </authorList>
    </citation>
    <scope>NUCLEOTIDE SEQUENCE</scope>
</reference>
<feature type="compositionally biased region" description="Basic and acidic residues" evidence="6">
    <location>
        <begin position="347"/>
        <end position="362"/>
    </location>
</feature>
<dbReference type="OrthoDB" id="504170at2759"/>
<dbReference type="GO" id="GO:0005524">
    <property type="term" value="F:ATP binding"/>
    <property type="evidence" value="ECO:0007669"/>
    <property type="project" value="UniProtKB-KW"/>
</dbReference>
<evidence type="ECO:0000256" key="2">
    <source>
        <dbReference type="ARBA" id="ARBA00022679"/>
    </source>
</evidence>
<dbReference type="InterPro" id="IPR008271">
    <property type="entry name" value="Ser/Thr_kinase_AS"/>
</dbReference>
<evidence type="ECO:0000256" key="5">
    <source>
        <dbReference type="ARBA" id="ARBA00022840"/>
    </source>
</evidence>
<name>A0A068WVQ0_ECHGR</name>
<feature type="region of interest" description="Disordered" evidence="6">
    <location>
        <begin position="379"/>
        <end position="417"/>
    </location>
</feature>
<feature type="compositionally biased region" description="Polar residues" evidence="6">
    <location>
        <begin position="400"/>
        <end position="410"/>
    </location>
</feature>
<reference evidence="8 9" key="1">
    <citation type="journal article" date="2013" name="Nature">
        <title>The genomes of four tapeworm species reveal adaptations to parasitism.</title>
        <authorList>
            <person name="Tsai I.J."/>
            <person name="Zarowiecki M."/>
            <person name="Holroyd N."/>
            <person name="Garciarrubio A."/>
            <person name="Sanchez-Flores A."/>
            <person name="Brooks K.L."/>
            <person name="Tracey A."/>
            <person name="Bobes R.J."/>
            <person name="Fragoso G."/>
            <person name="Sciutto E."/>
            <person name="Aslett M."/>
            <person name="Beasley H."/>
            <person name="Bennett H.M."/>
            <person name="Cai J."/>
            <person name="Camicia F."/>
            <person name="Clark R."/>
            <person name="Cucher M."/>
            <person name="De Silva N."/>
            <person name="Day T.A."/>
            <person name="Deplazes P."/>
            <person name="Estrada K."/>
            <person name="Fernandez C."/>
            <person name="Holland P.W."/>
            <person name="Hou J."/>
            <person name="Hu S."/>
            <person name="Huckvale T."/>
            <person name="Hung S.S."/>
            <person name="Kamenetzky L."/>
            <person name="Keane J.A."/>
            <person name="Kiss F."/>
            <person name="Koziol U."/>
            <person name="Lambert O."/>
            <person name="Liu K."/>
            <person name="Luo X."/>
            <person name="Luo Y."/>
            <person name="Macchiaroli N."/>
            <person name="Nichol S."/>
            <person name="Paps J."/>
            <person name="Parkinson J."/>
            <person name="Pouchkina-Stantcheva N."/>
            <person name="Riddiford N."/>
            <person name="Rosenzvit M."/>
            <person name="Salinas G."/>
            <person name="Wasmuth J.D."/>
            <person name="Zamanian M."/>
            <person name="Zheng Y."/>
            <person name="Cai X."/>
            <person name="Soberon X."/>
            <person name="Olson P.D."/>
            <person name="Laclette J.P."/>
            <person name="Brehm K."/>
            <person name="Berriman M."/>
            <person name="Garciarrubio A."/>
            <person name="Bobes R.J."/>
            <person name="Fragoso G."/>
            <person name="Sanchez-Flores A."/>
            <person name="Estrada K."/>
            <person name="Cevallos M.A."/>
            <person name="Morett E."/>
            <person name="Gonzalez V."/>
            <person name="Portillo T."/>
            <person name="Ochoa-Leyva A."/>
            <person name="Jose M.V."/>
            <person name="Sciutto E."/>
            <person name="Landa A."/>
            <person name="Jimenez L."/>
            <person name="Valdes V."/>
            <person name="Carrero J.C."/>
            <person name="Larralde C."/>
            <person name="Morales-Montor J."/>
            <person name="Limon-Lason J."/>
            <person name="Soberon X."/>
            <person name="Laclette J.P."/>
        </authorList>
    </citation>
    <scope>NUCLEOTIDE SEQUENCE [LARGE SCALE GENOMIC DNA]</scope>
</reference>
<evidence type="ECO:0000256" key="6">
    <source>
        <dbReference type="SAM" id="MobiDB-lite"/>
    </source>
</evidence>
<dbReference type="SUPFAM" id="SSF56112">
    <property type="entry name" value="Protein kinase-like (PK-like)"/>
    <property type="match status" value="1"/>
</dbReference>
<evidence type="ECO:0000313" key="10">
    <source>
        <dbReference type="WBParaSite" id="EgrG_000733800"/>
    </source>
</evidence>
<evidence type="ECO:0000313" key="9">
    <source>
        <dbReference type="Proteomes" id="UP000492820"/>
    </source>
</evidence>
<dbReference type="Proteomes" id="UP000492820">
    <property type="component" value="Unassembled WGS sequence"/>
</dbReference>
<feature type="domain" description="Protein kinase" evidence="7">
    <location>
        <begin position="1"/>
        <end position="234"/>
    </location>
</feature>
<dbReference type="Gene3D" id="3.30.200.20">
    <property type="entry name" value="Phosphorylase Kinase, domain 1"/>
    <property type="match status" value="1"/>
</dbReference>
<protein>
    <submittedName>
        <fullName evidence="8 10">Death associated protein kinase 1</fullName>
    </submittedName>
</protein>
<dbReference type="Pfam" id="PF00069">
    <property type="entry name" value="Pkinase"/>
    <property type="match status" value="1"/>
</dbReference>
<dbReference type="SMART" id="SM00220">
    <property type="entry name" value="S_TKc"/>
    <property type="match status" value="1"/>
</dbReference>
<evidence type="ECO:0000256" key="3">
    <source>
        <dbReference type="ARBA" id="ARBA00022741"/>
    </source>
</evidence>
<feature type="compositionally biased region" description="Low complexity" evidence="6">
    <location>
        <begin position="262"/>
        <end position="279"/>
    </location>
</feature>
<gene>
    <name evidence="8" type="ORF">EgrG_000733800</name>
</gene>
<feature type="region of interest" description="Disordered" evidence="6">
    <location>
        <begin position="318"/>
        <end position="363"/>
    </location>
</feature>
<dbReference type="InterPro" id="IPR011009">
    <property type="entry name" value="Kinase-like_dom_sf"/>
</dbReference>
<evidence type="ECO:0000256" key="4">
    <source>
        <dbReference type="ARBA" id="ARBA00022777"/>
    </source>
</evidence>
<proteinExistence type="predicted"/>
<reference evidence="10" key="3">
    <citation type="submission" date="2020-10" db="UniProtKB">
        <authorList>
            <consortium name="WormBaseParasite"/>
        </authorList>
    </citation>
    <scope>IDENTIFICATION</scope>
</reference>
<dbReference type="GO" id="GO:0005634">
    <property type="term" value="C:nucleus"/>
    <property type="evidence" value="ECO:0007669"/>
    <property type="project" value="TreeGrafter"/>
</dbReference>
<keyword evidence="2" id="KW-0808">Transferase</keyword>
<evidence type="ECO:0000259" key="7">
    <source>
        <dbReference type="PROSITE" id="PS50011"/>
    </source>
</evidence>
<dbReference type="EMBL" id="LK028600">
    <property type="protein sequence ID" value="CDS24224.1"/>
    <property type="molecule type" value="Genomic_DNA"/>
</dbReference>
<evidence type="ECO:0000313" key="8">
    <source>
        <dbReference type="EMBL" id="CDS24224.1"/>
    </source>
</evidence>